<dbReference type="InterPro" id="IPR011059">
    <property type="entry name" value="Metal-dep_hydrolase_composite"/>
</dbReference>
<dbReference type="InterPro" id="IPR006680">
    <property type="entry name" value="Amidohydro-rel"/>
</dbReference>
<dbReference type="CDD" id="cd01299">
    <property type="entry name" value="Met_dep_hydrolase_A"/>
    <property type="match status" value="1"/>
</dbReference>
<dbReference type="AlphaFoldDB" id="A0A7W7NV80"/>
<protein>
    <submittedName>
        <fullName evidence="3">Imidazolonepropionase-like amidohydrolase</fullName>
    </submittedName>
</protein>
<dbReference type="RefSeq" id="WP_184243230.1">
    <property type="nucleotide sequence ID" value="NZ_JACHLR010000004.1"/>
</dbReference>
<evidence type="ECO:0000259" key="2">
    <source>
        <dbReference type="Pfam" id="PF01979"/>
    </source>
</evidence>
<keyword evidence="4" id="KW-1185">Reference proteome</keyword>
<name>A0A7W7NV80_9SPHN</name>
<dbReference type="EMBL" id="JACHLR010000004">
    <property type="protein sequence ID" value="MBB4857961.1"/>
    <property type="molecule type" value="Genomic_DNA"/>
</dbReference>
<accession>A0A7W7NV80</accession>
<evidence type="ECO:0000256" key="1">
    <source>
        <dbReference type="SAM" id="SignalP"/>
    </source>
</evidence>
<dbReference type="PANTHER" id="PTHR43135">
    <property type="entry name" value="ALPHA-D-RIBOSE 1-METHYLPHOSPHONATE 5-TRIPHOSPHATE DIPHOSPHATASE"/>
    <property type="match status" value="1"/>
</dbReference>
<organism evidence="3 4">
    <name type="scientific">Novosphingobium chloroacetimidivorans</name>
    <dbReference type="NCBI Taxonomy" id="1428314"/>
    <lineage>
        <taxon>Bacteria</taxon>
        <taxon>Pseudomonadati</taxon>
        <taxon>Pseudomonadota</taxon>
        <taxon>Alphaproteobacteria</taxon>
        <taxon>Sphingomonadales</taxon>
        <taxon>Sphingomonadaceae</taxon>
        <taxon>Novosphingobium</taxon>
    </lineage>
</organism>
<keyword evidence="1" id="KW-0732">Signal</keyword>
<dbReference type="GO" id="GO:0016810">
    <property type="term" value="F:hydrolase activity, acting on carbon-nitrogen (but not peptide) bonds"/>
    <property type="evidence" value="ECO:0007669"/>
    <property type="project" value="InterPro"/>
</dbReference>
<feature type="chain" id="PRO_5030983487" evidence="1">
    <location>
        <begin position="27"/>
        <end position="450"/>
    </location>
</feature>
<keyword evidence="3" id="KW-0378">Hydrolase</keyword>
<dbReference type="SUPFAM" id="SSF51556">
    <property type="entry name" value="Metallo-dependent hydrolases"/>
    <property type="match status" value="1"/>
</dbReference>
<dbReference type="InterPro" id="IPR032466">
    <property type="entry name" value="Metal_Hydrolase"/>
</dbReference>
<comment type="caution">
    <text evidence="3">The sequence shown here is derived from an EMBL/GenBank/DDBJ whole genome shotgun (WGS) entry which is preliminary data.</text>
</comment>
<dbReference type="SUPFAM" id="SSF51338">
    <property type="entry name" value="Composite domain of metallo-dependent hydrolases"/>
    <property type="match status" value="2"/>
</dbReference>
<evidence type="ECO:0000313" key="4">
    <source>
        <dbReference type="Proteomes" id="UP000555448"/>
    </source>
</evidence>
<dbReference type="Gene3D" id="3.20.20.140">
    <property type="entry name" value="Metal-dependent hydrolases"/>
    <property type="match status" value="1"/>
</dbReference>
<feature type="signal peptide" evidence="1">
    <location>
        <begin position="1"/>
        <end position="26"/>
    </location>
</feature>
<gene>
    <name evidence="3" type="ORF">HNO88_001275</name>
</gene>
<evidence type="ECO:0000313" key="3">
    <source>
        <dbReference type="EMBL" id="MBB4857961.1"/>
    </source>
</evidence>
<dbReference type="InterPro" id="IPR057744">
    <property type="entry name" value="OTAase-like"/>
</dbReference>
<dbReference type="InterPro" id="IPR051781">
    <property type="entry name" value="Metallo-dep_Hydrolase"/>
</dbReference>
<dbReference type="PANTHER" id="PTHR43135:SF3">
    <property type="entry name" value="ALPHA-D-RIBOSE 1-METHYLPHOSPHONATE 5-TRIPHOSPHATE DIPHOSPHATASE"/>
    <property type="match status" value="1"/>
</dbReference>
<feature type="domain" description="Amidohydrolase-related" evidence="2">
    <location>
        <begin position="91"/>
        <end position="438"/>
    </location>
</feature>
<dbReference type="Pfam" id="PF01979">
    <property type="entry name" value="Amidohydro_1"/>
    <property type="match status" value="1"/>
</dbReference>
<reference evidence="3 4" key="1">
    <citation type="submission" date="2020-08" db="EMBL/GenBank/DDBJ databases">
        <title>Functional genomics of gut bacteria from endangered species of beetles.</title>
        <authorList>
            <person name="Carlos-Shanley C."/>
        </authorList>
    </citation>
    <scope>NUCLEOTIDE SEQUENCE [LARGE SCALE GENOMIC DNA]</scope>
    <source>
        <strain evidence="3 4">S00245</strain>
    </source>
</reference>
<dbReference type="Gene3D" id="2.30.40.10">
    <property type="entry name" value="Urease, subunit C, domain 1"/>
    <property type="match status" value="1"/>
</dbReference>
<proteinExistence type="predicted"/>
<dbReference type="Proteomes" id="UP000555448">
    <property type="component" value="Unassembled WGS sequence"/>
</dbReference>
<sequence length="450" mass="46358">MTRRRLALCSAVLVAALVPGGTRALAAPEIAGIAVDTGTLALRCGAVWDAAGGHRRGPIAIVADKGRIVSIQPDGSALRPGETDLRGETCLPGLIDAHTHVMLESDRLEGDYDAQLLKASPEYRTIVGVGHAGRLLQWGFTAVRDLGAEGGGWGDLAVRDAIDRGMVSGPRMQVATQAIVATSAYPLLGYAPGVSVPVGAEQITGADEGRRAVRAQIGRGADVIKLYADRGPRLGADGSVQSVPTLTPDELRAIIGEAHRQGRKAAVNARSAQSARDATDAGADSIEHGDYLDADNIAAMARRGVYYVPDFDTDASISARRAAGGNAVWRAMPQIKCATLARAVRGGVKVAFGSGIGGADWSYNPAAAFAPMAACGMTVAQILTSATLGSARLMGIDDRVGSLEPGKLADVIAVPGEPLSDISVLQRVSFVAKGGVVHRVTGKPVKSGGE</sequence>